<dbReference type="Proteomes" id="UP001210925">
    <property type="component" value="Unassembled WGS sequence"/>
</dbReference>
<organism evidence="5 6">
    <name type="scientific">Boothiomyces macroporosus</name>
    <dbReference type="NCBI Taxonomy" id="261099"/>
    <lineage>
        <taxon>Eukaryota</taxon>
        <taxon>Fungi</taxon>
        <taxon>Fungi incertae sedis</taxon>
        <taxon>Chytridiomycota</taxon>
        <taxon>Chytridiomycota incertae sedis</taxon>
        <taxon>Chytridiomycetes</taxon>
        <taxon>Rhizophydiales</taxon>
        <taxon>Terramycetaceae</taxon>
        <taxon>Boothiomyces</taxon>
    </lineage>
</organism>
<evidence type="ECO:0000256" key="1">
    <source>
        <dbReference type="ARBA" id="ARBA00022884"/>
    </source>
</evidence>
<dbReference type="InterPro" id="IPR035979">
    <property type="entry name" value="RBD_domain_sf"/>
</dbReference>
<dbReference type="Pfam" id="PF00076">
    <property type="entry name" value="RRM_1"/>
    <property type="match status" value="1"/>
</dbReference>
<feature type="region of interest" description="Disordered" evidence="3">
    <location>
        <begin position="231"/>
        <end position="289"/>
    </location>
</feature>
<keyword evidence="1 2" id="KW-0694">RNA-binding</keyword>
<reference evidence="5" key="1">
    <citation type="submission" date="2020-05" db="EMBL/GenBank/DDBJ databases">
        <title>Phylogenomic resolution of chytrid fungi.</title>
        <authorList>
            <person name="Stajich J.E."/>
            <person name="Amses K."/>
            <person name="Simmons R."/>
            <person name="Seto K."/>
            <person name="Myers J."/>
            <person name="Bonds A."/>
            <person name="Quandt C.A."/>
            <person name="Barry K."/>
            <person name="Liu P."/>
            <person name="Grigoriev I."/>
            <person name="Longcore J.E."/>
            <person name="James T.Y."/>
        </authorList>
    </citation>
    <scope>NUCLEOTIDE SEQUENCE</scope>
    <source>
        <strain evidence="5">PLAUS21</strain>
    </source>
</reference>
<feature type="compositionally biased region" description="Low complexity" evidence="3">
    <location>
        <begin position="414"/>
        <end position="447"/>
    </location>
</feature>
<feature type="compositionally biased region" description="Basic and acidic residues" evidence="3">
    <location>
        <begin position="30"/>
        <end position="40"/>
    </location>
</feature>
<comment type="caution">
    <text evidence="5">The sequence shown here is derived from an EMBL/GenBank/DDBJ whole genome shotgun (WGS) entry which is preliminary data.</text>
</comment>
<name>A0AAD5Y758_9FUNG</name>
<evidence type="ECO:0000256" key="3">
    <source>
        <dbReference type="SAM" id="MobiDB-lite"/>
    </source>
</evidence>
<feature type="compositionally biased region" description="Low complexity" evidence="3">
    <location>
        <begin position="12"/>
        <end position="23"/>
    </location>
</feature>
<evidence type="ECO:0000313" key="5">
    <source>
        <dbReference type="EMBL" id="KAJ3255394.1"/>
    </source>
</evidence>
<dbReference type="EMBL" id="JADGKB010000067">
    <property type="protein sequence ID" value="KAJ3255394.1"/>
    <property type="molecule type" value="Genomic_DNA"/>
</dbReference>
<dbReference type="CDD" id="cd12524">
    <property type="entry name" value="RRM1_MEI2_like"/>
    <property type="match status" value="1"/>
</dbReference>
<feature type="domain" description="RRM" evidence="4">
    <location>
        <begin position="53"/>
        <end position="126"/>
    </location>
</feature>
<accession>A0AAD5Y758</accession>
<protein>
    <recommendedName>
        <fullName evidence="4">RRM domain-containing protein</fullName>
    </recommendedName>
</protein>
<keyword evidence="6" id="KW-1185">Reference proteome</keyword>
<dbReference type="SUPFAM" id="SSF54928">
    <property type="entry name" value="RNA-binding domain, RBD"/>
    <property type="match status" value="1"/>
</dbReference>
<evidence type="ECO:0000313" key="6">
    <source>
        <dbReference type="Proteomes" id="UP001210925"/>
    </source>
</evidence>
<dbReference type="GO" id="GO:0003723">
    <property type="term" value="F:RNA binding"/>
    <property type="evidence" value="ECO:0007669"/>
    <property type="project" value="UniProtKB-UniRule"/>
</dbReference>
<evidence type="ECO:0000256" key="2">
    <source>
        <dbReference type="PROSITE-ProRule" id="PRU00176"/>
    </source>
</evidence>
<gene>
    <name evidence="5" type="ORF">HK103_006313</name>
</gene>
<evidence type="ECO:0000259" key="4">
    <source>
        <dbReference type="PROSITE" id="PS50102"/>
    </source>
</evidence>
<dbReference type="InterPro" id="IPR034453">
    <property type="entry name" value="MEI2-like_RRM1"/>
</dbReference>
<feature type="region of interest" description="Disordered" evidence="3">
    <location>
        <begin position="1"/>
        <end position="53"/>
    </location>
</feature>
<dbReference type="AlphaFoldDB" id="A0AAD5Y758"/>
<sequence length="463" mass="52501">MADRNNNRNRGRNNNNNNNNRGNRPGGRVGRHEPYADNRKKHERPQHPVPPSRTLFVRNVQFDTLESEIRTMFEPYGEIKTIFDLIPKRGLVFVTFYDIRSAVNSMAGLNNVEFKGRKADIHYSLPKEGDREQNQGSVNVELVGSRSDLLNQDLYEFMSKFGEIQSIRDVEGSKTEHLLSGTELTSRKKIVSFFDSRCCPLVLDQVPLNNKFKDGQLLVSQGWDEGHEELFAKQNSSKDNDRRRDNSPARDNDRRRDDRDKRDRDRNDRDRDRRDSRNDSYNRYPPTGYQGSQLIGILLLMARSASSRKSESTLGQNPAQLQQLMSLLSQMPQAPLGTAPGAPGQFPGNFPVPTNFNVPMQNFNFPQGHAPPIDPRINQQTNFKPNEEKNYSNQQFNQPASNFESPKPNQGGNFPPSQGSFPNQQFQQNPPSNQSFPPNANTNSAQYGALAALLMQAQQAPPS</sequence>
<dbReference type="InterPro" id="IPR000504">
    <property type="entry name" value="RRM_dom"/>
</dbReference>
<dbReference type="PANTHER" id="PTHR23189">
    <property type="entry name" value="RNA RECOGNITION MOTIF-CONTAINING"/>
    <property type="match status" value="1"/>
</dbReference>
<feature type="compositionally biased region" description="Polar residues" evidence="3">
    <location>
        <begin position="391"/>
        <end position="412"/>
    </location>
</feature>
<proteinExistence type="predicted"/>
<feature type="region of interest" description="Disordered" evidence="3">
    <location>
        <begin position="365"/>
        <end position="447"/>
    </location>
</feature>
<dbReference type="SMART" id="SM00360">
    <property type="entry name" value="RRM"/>
    <property type="match status" value="1"/>
</dbReference>
<dbReference type="PROSITE" id="PS50102">
    <property type="entry name" value="RRM"/>
    <property type="match status" value="1"/>
</dbReference>
<dbReference type="Gene3D" id="3.30.70.330">
    <property type="match status" value="1"/>
</dbReference>
<dbReference type="InterPro" id="IPR012677">
    <property type="entry name" value="Nucleotide-bd_a/b_plait_sf"/>
</dbReference>
<feature type="compositionally biased region" description="Basic and acidic residues" evidence="3">
    <location>
        <begin position="231"/>
        <end position="280"/>
    </location>
</feature>